<feature type="transmembrane region" description="Helical" evidence="2">
    <location>
        <begin position="407"/>
        <end position="424"/>
    </location>
</feature>
<dbReference type="GO" id="GO:0016787">
    <property type="term" value="F:hydrolase activity"/>
    <property type="evidence" value="ECO:0007669"/>
    <property type="project" value="InterPro"/>
</dbReference>
<dbReference type="InterPro" id="IPR006439">
    <property type="entry name" value="HAD-SF_hydro_IA"/>
</dbReference>
<gene>
    <name evidence="3" type="ORF">BE221DRAFT_161661</name>
</gene>
<feature type="transmembrane region" description="Helical" evidence="2">
    <location>
        <begin position="436"/>
        <end position="458"/>
    </location>
</feature>
<dbReference type="SFLD" id="SFLDG01129">
    <property type="entry name" value="C1.5:_HAD__Beta-PGM__Phosphata"/>
    <property type="match status" value="1"/>
</dbReference>
<keyword evidence="2" id="KW-0812">Transmembrane</keyword>
<dbReference type="InterPro" id="IPR036412">
    <property type="entry name" value="HAD-like_sf"/>
</dbReference>
<dbReference type="InterPro" id="IPR023214">
    <property type="entry name" value="HAD_sf"/>
</dbReference>
<sequence>MATRARAATLVRASNTTNARFALLFDCDGVIVETEELHRMAYNGAFEAFGLTIGDAALHWSVEYYDVLQNTVGGGKPKMKWHFKENGWPNTPNAPAPESDADRDALVDALQDKKTEIYKKIVEEVAVARPGILELMDEAIADPSIAVGICSAATKAGFEKVVNSVVGQERLSKLDVLMAGDDVTKKKPDPLIYNLARDKVGLPASKCLVIEDSIVGLRAAVGANMPCLITPCGSNQDADFMGEGASCVVSDVSEVRLAMLFPENAQEPQFDGVKGVSNVRAPERPDTIAPVSDALYPRALDGVPTFFGRLNPLTAVLLFYTGAMLRESREVPIIGLQWMLLVVVPTFGALYAARRWWYEHKVVPNASKESKYRPMGFNRACRSAWIDFHIGYMLLVPAGAYGGEGSSWWVMTAPALMALRWLGGRKGKVFKMARRVSAIVFGVLGTAMLLISASTTIVKALTALKGGGSVGIVLAPFAVVTSYVLYLAPACLLPQAISRAWTNTLDVETESAESTAKSTEKDKTPEEIAKEKKKKRVNLIVTFIAFGTMIATGSDIPLLILFAIQLLKIDPEELMNAVINKGSPERAEMEQAFADKFAAILPRATKKESSATERDDGDDDDDDDTKTPPDQTTAETSEENASSVKTPSA</sequence>
<feature type="compositionally biased region" description="Basic and acidic residues" evidence="1">
    <location>
        <begin position="605"/>
        <end position="614"/>
    </location>
</feature>
<protein>
    <submittedName>
        <fullName evidence="3">HAD-like domain-containing protein</fullName>
    </submittedName>
</protein>
<dbReference type="PANTHER" id="PTHR42896">
    <property type="entry name" value="XYLULOSE-1,5-BISPHOSPHATE (XUBP) PHOSPHATASE"/>
    <property type="match status" value="1"/>
</dbReference>
<dbReference type="AlphaFoldDB" id="A0A1Y5IBS7"/>
<keyword evidence="2" id="KW-0472">Membrane</keyword>
<organism evidence="3">
    <name type="scientific">Ostreococcus tauri</name>
    <name type="common">Marine green alga</name>
    <dbReference type="NCBI Taxonomy" id="70448"/>
    <lineage>
        <taxon>Eukaryota</taxon>
        <taxon>Viridiplantae</taxon>
        <taxon>Chlorophyta</taxon>
        <taxon>Mamiellophyceae</taxon>
        <taxon>Mamiellales</taxon>
        <taxon>Bathycoccaceae</taxon>
        <taxon>Ostreococcus</taxon>
    </lineage>
</organism>
<dbReference type="EMBL" id="KZ155787">
    <property type="protein sequence ID" value="OUS45664.1"/>
    <property type="molecule type" value="Genomic_DNA"/>
</dbReference>
<feature type="compositionally biased region" description="Polar residues" evidence="1">
    <location>
        <begin position="628"/>
        <end position="649"/>
    </location>
</feature>
<evidence type="ECO:0000313" key="3">
    <source>
        <dbReference type="EMBL" id="OUS45664.1"/>
    </source>
</evidence>
<reference evidence="3" key="1">
    <citation type="submission" date="2017-04" db="EMBL/GenBank/DDBJ databases">
        <title>Population genomics of picophytoplankton unveils novel chromosome hypervariability.</title>
        <authorList>
            <consortium name="DOE Joint Genome Institute"/>
            <person name="Blanc-Mathieu R."/>
            <person name="Krasovec M."/>
            <person name="Hebrard M."/>
            <person name="Yau S."/>
            <person name="Desgranges E."/>
            <person name="Martin J."/>
            <person name="Schackwitz W."/>
            <person name="Kuo A."/>
            <person name="Salin G."/>
            <person name="Donnadieu C."/>
            <person name="Desdevises Y."/>
            <person name="Sanchez-Ferandin S."/>
            <person name="Moreau H."/>
            <person name="Rivals E."/>
            <person name="Grigoriev I.V."/>
            <person name="Grimsley N."/>
            <person name="Eyre-Walker A."/>
            <person name="Piganeau G."/>
        </authorList>
    </citation>
    <scope>NUCLEOTIDE SEQUENCE [LARGE SCALE GENOMIC DNA]</scope>
    <source>
        <strain evidence="3">RCC 1115</strain>
    </source>
</reference>
<dbReference type="Gene3D" id="1.10.150.240">
    <property type="entry name" value="Putative phosphatase, domain 2"/>
    <property type="match status" value="1"/>
</dbReference>
<name>A0A1Y5IBS7_OSTTA</name>
<feature type="transmembrane region" description="Helical" evidence="2">
    <location>
        <begin position="334"/>
        <end position="353"/>
    </location>
</feature>
<accession>A0A1Y5IBS7</accession>
<dbReference type="SUPFAM" id="SSF56784">
    <property type="entry name" value="HAD-like"/>
    <property type="match status" value="1"/>
</dbReference>
<dbReference type="InterPro" id="IPR023198">
    <property type="entry name" value="PGP-like_dom2"/>
</dbReference>
<feature type="compositionally biased region" description="Acidic residues" evidence="1">
    <location>
        <begin position="615"/>
        <end position="624"/>
    </location>
</feature>
<feature type="region of interest" description="Disordered" evidence="1">
    <location>
        <begin position="604"/>
        <end position="649"/>
    </location>
</feature>
<feature type="transmembrane region" description="Helical" evidence="2">
    <location>
        <begin position="383"/>
        <end position="401"/>
    </location>
</feature>
<evidence type="ECO:0000256" key="2">
    <source>
        <dbReference type="SAM" id="Phobius"/>
    </source>
</evidence>
<dbReference type="Pfam" id="PF00702">
    <property type="entry name" value="Hydrolase"/>
    <property type="match status" value="1"/>
</dbReference>
<feature type="transmembrane region" description="Helical" evidence="2">
    <location>
        <begin position="539"/>
        <end position="564"/>
    </location>
</feature>
<dbReference type="PANTHER" id="PTHR42896:SF4">
    <property type="entry name" value="OS08G0485900 PROTEIN"/>
    <property type="match status" value="1"/>
</dbReference>
<proteinExistence type="predicted"/>
<dbReference type="Gene3D" id="3.40.50.1000">
    <property type="entry name" value="HAD superfamily/HAD-like"/>
    <property type="match status" value="1"/>
</dbReference>
<feature type="transmembrane region" description="Helical" evidence="2">
    <location>
        <begin position="470"/>
        <end position="493"/>
    </location>
</feature>
<dbReference type="SFLD" id="SFLDS00003">
    <property type="entry name" value="Haloacid_Dehalogenase"/>
    <property type="match status" value="1"/>
</dbReference>
<evidence type="ECO:0000256" key="1">
    <source>
        <dbReference type="SAM" id="MobiDB-lite"/>
    </source>
</evidence>
<dbReference type="NCBIfam" id="TIGR01509">
    <property type="entry name" value="HAD-SF-IA-v3"/>
    <property type="match status" value="1"/>
</dbReference>
<keyword evidence="2" id="KW-1133">Transmembrane helix</keyword>
<dbReference type="Proteomes" id="UP000195557">
    <property type="component" value="Unassembled WGS sequence"/>
</dbReference>
<dbReference type="InterPro" id="IPR044999">
    <property type="entry name" value="CbbY-like"/>
</dbReference>